<dbReference type="PROSITE" id="PS00012">
    <property type="entry name" value="PHOSPHOPANTETHEINE"/>
    <property type="match status" value="1"/>
</dbReference>
<reference evidence="11" key="1">
    <citation type="journal article" date="2017" name="Genome Biol.">
        <title>Comparative genomics reveals high biological diversity and specific adaptations in the industrially and medically important fungal genus Aspergillus.</title>
        <authorList>
            <person name="de Vries R.P."/>
            <person name="Riley R."/>
            <person name="Wiebenga A."/>
            <person name="Aguilar-Osorio G."/>
            <person name="Amillis S."/>
            <person name="Uchima C.A."/>
            <person name="Anderluh G."/>
            <person name="Asadollahi M."/>
            <person name="Askin M."/>
            <person name="Barry K."/>
            <person name="Battaglia E."/>
            <person name="Bayram O."/>
            <person name="Benocci T."/>
            <person name="Braus-Stromeyer S.A."/>
            <person name="Caldana C."/>
            <person name="Canovas D."/>
            <person name="Cerqueira G.C."/>
            <person name="Chen F."/>
            <person name="Chen W."/>
            <person name="Choi C."/>
            <person name="Clum A."/>
            <person name="Dos Santos R.A."/>
            <person name="Damasio A.R."/>
            <person name="Diallinas G."/>
            <person name="Emri T."/>
            <person name="Fekete E."/>
            <person name="Flipphi M."/>
            <person name="Freyberg S."/>
            <person name="Gallo A."/>
            <person name="Gournas C."/>
            <person name="Habgood R."/>
            <person name="Hainaut M."/>
            <person name="Harispe M.L."/>
            <person name="Henrissat B."/>
            <person name="Hilden K.S."/>
            <person name="Hope R."/>
            <person name="Hossain A."/>
            <person name="Karabika E."/>
            <person name="Karaffa L."/>
            <person name="Karanyi Z."/>
            <person name="Krasevec N."/>
            <person name="Kuo A."/>
            <person name="Kusch H."/>
            <person name="LaButti K."/>
            <person name="Lagendijk E.L."/>
            <person name="Lapidus A."/>
            <person name="Levasseur A."/>
            <person name="Lindquist E."/>
            <person name="Lipzen A."/>
            <person name="Logrieco A.F."/>
            <person name="MacCabe A."/>
            <person name="Maekelae M.R."/>
            <person name="Malavazi I."/>
            <person name="Melin P."/>
            <person name="Meyer V."/>
            <person name="Mielnichuk N."/>
            <person name="Miskei M."/>
            <person name="Molnar A.P."/>
            <person name="Mule G."/>
            <person name="Ngan C.Y."/>
            <person name="Orejas M."/>
            <person name="Orosz E."/>
            <person name="Ouedraogo J.P."/>
            <person name="Overkamp K.M."/>
            <person name="Park H.-S."/>
            <person name="Perrone G."/>
            <person name="Piumi F."/>
            <person name="Punt P.J."/>
            <person name="Ram A.F."/>
            <person name="Ramon A."/>
            <person name="Rauscher S."/>
            <person name="Record E."/>
            <person name="Riano-Pachon D.M."/>
            <person name="Robert V."/>
            <person name="Roehrig J."/>
            <person name="Ruller R."/>
            <person name="Salamov A."/>
            <person name="Salih N.S."/>
            <person name="Samson R.A."/>
            <person name="Sandor E."/>
            <person name="Sanguinetti M."/>
            <person name="Schuetze T."/>
            <person name="Sepcic K."/>
            <person name="Shelest E."/>
            <person name="Sherlock G."/>
            <person name="Sophianopoulou V."/>
            <person name="Squina F.M."/>
            <person name="Sun H."/>
            <person name="Susca A."/>
            <person name="Todd R.B."/>
            <person name="Tsang A."/>
            <person name="Unkles S.E."/>
            <person name="van de Wiele N."/>
            <person name="van Rossen-Uffink D."/>
            <person name="Oliveira J.V."/>
            <person name="Vesth T.C."/>
            <person name="Visser J."/>
            <person name="Yu J.-H."/>
            <person name="Zhou M."/>
            <person name="Andersen M.R."/>
            <person name="Archer D.B."/>
            <person name="Baker S.E."/>
            <person name="Benoit I."/>
            <person name="Brakhage A.A."/>
            <person name="Braus G.H."/>
            <person name="Fischer R."/>
            <person name="Frisvad J.C."/>
            <person name="Goldman G.H."/>
            <person name="Houbraken J."/>
            <person name="Oakley B."/>
            <person name="Pocsi I."/>
            <person name="Scazzocchio C."/>
            <person name="Seiboth B."/>
            <person name="vanKuyk P.A."/>
            <person name="Wortman J."/>
            <person name="Dyer P.S."/>
            <person name="Grigoriev I.V."/>
        </authorList>
    </citation>
    <scope>NUCLEOTIDE SEQUENCE [LARGE SCALE GENOMIC DNA]</scope>
    <source>
        <strain evidence="11">CBS 516.65</strain>
    </source>
</reference>
<dbReference type="SMART" id="SM00823">
    <property type="entry name" value="PKS_PP"/>
    <property type="match status" value="1"/>
</dbReference>
<dbReference type="SUPFAM" id="SSF52151">
    <property type="entry name" value="FabD/lysophospholipase-like"/>
    <property type="match status" value="1"/>
</dbReference>
<dbReference type="Pfam" id="PF08659">
    <property type="entry name" value="KR"/>
    <property type="match status" value="1"/>
</dbReference>
<evidence type="ECO:0000256" key="3">
    <source>
        <dbReference type="ARBA" id="ARBA00022603"/>
    </source>
</evidence>
<dbReference type="Pfam" id="PF21089">
    <property type="entry name" value="PKS_DH_N"/>
    <property type="match status" value="1"/>
</dbReference>
<organism evidence="10 11">
    <name type="scientific">Aspergillus glaucus CBS 516.65</name>
    <dbReference type="NCBI Taxonomy" id="1160497"/>
    <lineage>
        <taxon>Eukaryota</taxon>
        <taxon>Fungi</taxon>
        <taxon>Dikarya</taxon>
        <taxon>Ascomycota</taxon>
        <taxon>Pezizomycotina</taxon>
        <taxon>Eurotiomycetes</taxon>
        <taxon>Eurotiomycetidae</taxon>
        <taxon>Eurotiales</taxon>
        <taxon>Aspergillaceae</taxon>
        <taxon>Aspergillus</taxon>
        <taxon>Aspergillus subgen. Aspergillus</taxon>
    </lineage>
</organism>
<dbReference type="Gene3D" id="3.10.129.110">
    <property type="entry name" value="Polyketide synthase dehydratase"/>
    <property type="match status" value="1"/>
</dbReference>
<feature type="active site" description="Proton acceptor; for dehydratase activity" evidence="6">
    <location>
        <position position="697"/>
    </location>
</feature>
<dbReference type="PANTHER" id="PTHR43775:SF48">
    <property type="entry name" value="HIGHLY REDUCING POLYKETIDE SYNTHASE SDGA"/>
    <property type="match status" value="1"/>
</dbReference>
<dbReference type="InterPro" id="IPR009081">
    <property type="entry name" value="PP-bd_ACP"/>
</dbReference>
<dbReference type="PROSITE" id="PS50075">
    <property type="entry name" value="CARRIER"/>
    <property type="match status" value="1"/>
</dbReference>
<dbReference type="Pfam" id="PF00698">
    <property type="entry name" value="Acyl_transf_1"/>
    <property type="match status" value="1"/>
</dbReference>
<accession>A0A1L9VTC9</accession>
<proteinExistence type="predicted"/>
<keyword evidence="11" id="KW-1185">Reference proteome</keyword>
<gene>
    <name evidence="10" type="ORF">ASPGLDRAFT_80032</name>
</gene>
<feature type="domain" description="PKS/mFAS DH" evidence="9">
    <location>
        <begin position="665"/>
        <end position="955"/>
    </location>
</feature>
<dbReference type="RefSeq" id="XP_022403835.1">
    <property type="nucleotide sequence ID" value="XM_022550050.1"/>
</dbReference>
<dbReference type="GO" id="GO:0044550">
    <property type="term" value="P:secondary metabolite biosynthetic process"/>
    <property type="evidence" value="ECO:0007669"/>
    <property type="project" value="TreeGrafter"/>
</dbReference>
<sequence length="1666" mass="182495">MTADPIAIIGTGCKFPGSSTSPSKLWDLLVNPPRNVATKVPGSRFNIDAFYHPDDSHRGTTNVQESYFLSEDISRFDAPFFNISASEAGNIDPQQRLLLETVYESLEAVGLPIHELQGSSTGVFCGVMNDDWSQLLALDHKAIPHYSATGTARTNLANRGAVKCGMIRQMGMRVAKAWHLSCSRGSDAIADGDPIEIRLAGLMTGVSISKPMERVHMPVIRRKRRPYTAPFFPPSSETLGDDDMLYVGSIKTVIDHTKGTAGIAGIIKTSLCIQNEPSPGTPRRVSVNSFGFGSANAHAILESYEHRLTNSKLNAPFILPFVFSAVSEQTLATLLENFIQYLEENPKVHPGNLAWTLIHRRSVLSHKLIFWTATIDRLQEKIREALRQKSKDSPLSTVVTHLATGPKSILGVFTGQEKYRPRFSLLEELMAPESNSRIDQPIISQTLCTTVHIVQVKLLSTLGITFSSVIGHSSGEIATAYASGALTESDAIRITYLRGWIVSKKPGQKGAIMAAGISPKEATDICSKRPTSNRARWGLAPNCTRVCTATGKWLTFTPRIPDLRVLEGQHCHPVLFSQALTEAVSENGLPDSIVEVGPHHALKGPALQKLANLNPLAANIPYIGLSTRGTSGRQKSPIVPLRPQPSLLVQTRWLKSYWQARHHPHPLLGSLSPDTTEGEWRWRNYPHRDELEWLDGHQVQSQTVFPATGYIAIAVEASKIVALDLQQSLQLVQAQHLVVEHAISINENGAEILCLLDKVKFSAGSLSGTFSVFVVEGDSLKKCVFGQVTVFWGEEDAGILPSRSTDSGAGLRTGLTIGVDEFYQYLAQLRYSYNGPFRSMVSIKRKGDQSTGELTNQVDSPFLIHPAVMDTGFQALFAALEAPGDGWLTTLHVPTRIESTTINSNAFGSTSALVNGTGHAKKPHRLLLHEKGQRTINRERPPGIRLAKSRIVAWMSHVLSVTRAGNHTICKKEWFDDTEEDVQRLLQKLGGIEATMLQNVGENLLSFLHGEVTVARPDSDRRRNNSSRGAIRKILSHHFSHVIDARMLEALARRKEWQSTAPVVLYLVEADEPCFQSLTEKRPSVLKTLVSSAQKLLWVSIGSEAENPYLSMSRGFLNSHAPTISTPVSWYWKLLSTGIASLDDATLLRTATCAILAQSFLDQTVPGTAHLVYEANKVLQRAIKIQAVARGVQPYFTTGIKSEATKGQEAHFLHRWASNRSLAELIPSGVSAIARFDNESNSIFLRVKALFPDAVCADISTLIRSSALLPQQGEVHTTLQIANGIVSQLADSSNEPINTIRIEAVPKTPIDVLTGLHVVDWTGTQKPPVPVQSASSQINLSAQKTYLLVGIANDLGQSVAQWMISRGARKVVMTSRTPKVEPSWLYEMGKLGARVIVMVMDVTDRDSILLVDREIRHQLPPIGGVVNGAMVLTDSLFSELTLDDIHATFKPKVEGSLLLDEIYNDPNLDFFILFGSLVSTIGNWSQSAYSVATNFLTSFVHDRRQRNQVGSVICPGAVGGVGYVSRHGRALSEHMSNVLGSRVISERELHELFAEAILAGPPDSGRNPEIIAAAPLRVQLESAQDVTETTSIVMESLVLKLRTKLHLSQDRMIDPDTRLAELGVDSLVAVDLRMWFSKELEVDVAVLQILGGSCIEEIAGTAASKF</sequence>
<dbReference type="InterPro" id="IPR036291">
    <property type="entry name" value="NAD(P)-bd_dom_sf"/>
</dbReference>
<evidence type="ECO:0000256" key="1">
    <source>
        <dbReference type="ARBA" id="ARBA00022450"/>
    </source>
</evidence>
<evidence type="ECO:0000313" key="11">
    <source>
        <dbReference type="Proteomes" id="UP000184300"/>
    </source>
</evidence>
<dbReference type="SUPFAM" id="SSF47336">
    <property type="entry name" value="ACP-like"/>
    <property type="match status" value="1"/>
</dbReference>
<dbReference type="InterPro" id="IPR006162">
    <property type="entry name" value="Ppantetheine_attach_site"/>
</dbReference>
<keyword evidence="1" id="KW-0596">Phosphopantetheine</keyword>
<dbReference type="Proteomes" id="UP000184300">
    <property type="component" value="Unassembled WGS sequence"/>
</dbReference>
<dbReference type="InterPro" id="IPR050091">
    <property type="entry name" value="PKS_NRPS_Biosynth_Enz"/>
</dbReference>
<dbReference type="SMART" id="SM00822">
    <property type="entry name" value="PKS_KR"/>
    <property type="match status" value="1"/>
</dbReference>
<evidence type="ECO:0000259" key="7">
    <source>
        <dbReference type="PROSITE" id="PS50075"/>
    </source>
</evidence>
<dbReference type="InterPro" id="IPR020806">
    <property type="entry name" value="PKS_PP-bd"/>
</dbReference>
<feature type="domain" description="Carrier" evidence="7">
    <location>
        <begin position="1591"/>
        <end position="1666"/>
    </location>
</feature>
<dbReference type="InterPro" id="IPR013968">
    <property type="entry name" value="PKS_KR"/>
</dbReference>
<feature type="active site" description="Proton donor; for dehydratase activity" evidence="6">
    <location>
        <position position="870"/>
    </location>
</feature>
<protein>
    <submittedName>
        <fullName evidence="10">Uncharacterized protein</fullName>
    </submittedName>
</protein>
<dbReference type="GO" id="GO:0031177">
    <property type="term" value="F:phosphopantetheine binding"/>
    <property type="evidence" value="ECO:0007669"/>
    <property type="project" value="InterPro"/>
</dbReference>
<dbReference type="InterPro" id="IPR032821">
    <property type="entry name" value="PKS_assoc"/>
</dbReference>
<dbReference type="SUPFAM" id="SSF53901">
    <property type="entry name" value="Thiolase-like"/>
    <property type="match status" value="2"/>
</dbReference>
<dbReference type="InterPro" id="IPR001227">
    <property type="entry name" value="Ac_transferase_dom_sf"/>
</dbReference>
<dbReference type="InterPro" id="IPR020807">
    <property type="entry name" value="PKS_DH"/>
</dbReference>
<evidence type="ECO:0000259" key="9">
    <source>
        <dbReference type="PROSITE" id="PS52019"/>
    </source>
</evidence>
<dbReference type="OrthoDB" id="329835at2759"/>
<dbReference type="GeneID" id="34466310"/>
<dbReference type="VEuPathDB" id="FungiDB:ASPGLDRAFT_80032"/>
<keyword evidence="4" id="KW-0808">Transferase</keyword>
<dbReference type="PROSITE" id="PS52004">
    <property type="entry name" value="KS3_2"/>
    <property type="match status" value="1"/>
</dbReference>
<dbReference type="Gene3D" id="3.40.366.10">
    <property type="entry name" value="Malonyl-Coenzyme A Acyl Carrier Protein, domain 2"/>
    <property type="match status" value="1"/>
</dbReference>
<dbReference type="Gene3D" id="1.10.1240.100">
    <property type="match status" value="1"/>
</dbReference>
<keyword evidence="3" id="KW-0489">Methyltransferase</keyword>
<dbReference type="Pfam" id="PF00550">
    <property type="entry name" value="PP-binding"/>
    <property type="match status" value="1"/>
</dbReference>
<dbReference type="Pfam" id="PF14765">
    <property type="entry name" value="PS-DH"/>
    <property type="match status" value="1"/>
</dbReference>
<keyword evidence="5" id="KW-0511">Multifunctional enzyme</keyword>
<evidence type="ECO:0000256" key="2">
    <source>
        <dbReference type="ARBA" id="ARBA00022553"/>
    </source>
</evidence>
<dbReference type="SMART" id="SM00826">
    <property type="entry name" value="PKS_DH"/>
    <property type="match status" value="1"/>
</dbReference>
<feature type="region of interest" description="N-terminal hotdog fold" evidence="6">
    <location>
        <begin position="665"/>
        <end position="795"/>
    </location>
</feature>
<dbReference type="Pfam" id="PF16197">
    <property type="entry name" value="KAsynt_C_assoc"/>
    <property type="match status" value="1"/>
</dbReference>
<name>A0A1L9VTC9_ASPGL</name>
<evidence type="ECO:0000259" key="8">
    <source>
        <dbReference type="PROSITE" id="PS52004"/>
    </source>
</evidence>
<dbReference type="GO" id="GO:0008168">
    <property type="term" value="F:methyltransferase activity"/>
    <property type="evidence" value="ECO:0007669"/>
    <property type="project" value="UniProtKB-KW"/>
</dbReference>
<dbReference type="InterPro" id="IPR014043">
    <property type="entry name" value="Acyl_transferase_dom"/>
</dbReference>
<evidence type="ECO:0000256" key="6">
    <source>
        <dbReference type="PROSITE-ProRule" id="PRU01363"/>
    </source>
</evidence>
<dbReference type="InterPro" id="IPR057326">
    <property type="entry name" value="KR_dom"/>
</dbReference>
<dbReference type="PROSITE" id="PS52019">
    <property type="entry name" value="PKS_MFAS_DH"/>
    <property type="match status" value="1"/>
</dbReference>
<evidence type="ECO:0000313" key="10">
    <source>
        <dbReference type="EMBL" id="OJJ87146.1"/>
    </source>
</evidence>
<keyword evidence="2" id="KW-0597">Phosphoprotein</keyword>
<dbReference type="InterPro" id="IPR036736">
    <property type="entry name" value="ACP-like_sf"/>
</dbReference>
<dbReference type="CDD" id="cd00833">
    <property type="entry name" value="PKS"/>
    <property type="match status" value="1"/>
</dbReference>
<dbReference type="SMART" id="SM00825">
    <property type="entry name" value="PKS_KS"/>
    <property type="match status" value="1"/>
</dbReference>
<dbReference type="InterPro" id="IPR049551">
    <property type="entry name" value="PKS_DH_C"/>
</dbReference>
<dbReference type="Gene3D" id="1.10.1200.10">
    <property type="entry name" value="ACP-like"/>
    <property type="match status" value="1"/>
</dbReference>
<dbReference type="InterPro" id="IPR016035">
    <property type="entry name" value="Acyl_Trfase/lysoPLipase"/>
</dbReference>
<dbReference type="InterPro" id="IPR049552">
    <property type="entry name" value="PKS_DH_N"/>
</dbReference>
<dbReference type="EMBL" id="KV878891">
    <property type="protein sequence ID" value="OJJ87146.1"/>
    <property type="molecule type" value="Genomic_DNA"/>
</dbReference>
<dbReference type="InterPro" id="IPR014030">
    <property type="entry name" value="Ketoacyl_synth_N"/>
</dbReference>
<feature type="region of interest" description="C-terminal hotdog fold" evidence="6">
    <location>
        <begin position="810"/>
        <end position="955"/>
    </location>
</feature>
<dbReference type="SMART" id="SM00827">
    <property type="entry name" value="PKS_AT"/>
    <property type="match status" value="1"/>
</dbReference>
<dbReference type="InterPro" id="IPR020841">
    <property type="entry name" value="PKS_Beta-ketoAc_synthase_dom"/>
</dbReference>
<evidence type="ECO:0000256" key="4">
    <source>
        <dbReference type="ARBA" id="ARBA00022679"/>
    </source>
</evidence>
<dbReference type="Gene3D" id="3.40.50.720">
    <property type="entry name" value="NAD(P)-binding Rossmann-like Domain"/>
    <property type="match status" value="1"/>
</dbReference>
<evidence type="ECO:0000256" key="5">
    <source>
        <dbReference type="ARBA" id="ARBA00023268"/>
    </source>
</evidence>
<dbReference type="STRING" id="1160497.A0A1L9VTC9"/>
<dbReference type="SUPFAM" id="SSF51735">
    <property type="entry name" value="NAD(P)-binding Rossmann-fold domains"/>
    <property type="match status" value="1"/>
</dbReference>
<dbReference type="InterPro" id="IPR042104">
    <property type="entry name" value="PKS_dehydratase_sf"/>
</dbReference>
<dbReference type="Gene3D" id="3.40.47.10">
    <property type="match status" value="3"/>
</dbReference>
<dbReference type="Pfam" id="PF00109">
    <property type="entry name" value="ketoacyl-synt"/>
    <property type="match status" value="1"/>
</dbReference>
<dbReference type="GO" id="GO:0004312">
    <property type="term" value="F:fatty acid synthase activity"/>
    <property type="evidence" value="ECO:0007669"/>
    <property type="project" value="TreeGrafter"/>
</dbReference>
<dbReference type="GO" id="GO:0006633">
    <property type="term" value="P:fatty acid biosynthetic process"/>
    <property type="evidence" value="ECO:0007669"/>
    <property type="project" value="TreeGrafter"/>
</dbReference>
<dbReference type="InterPro" id="IPR049900">
    <property type="entry name" value="PKS_mFAS_DH"/>
</dbReference>
<feature type="domain" description="Ketosynthase family 3 (KS3)" evidence="8">
    <location>
        <begin position="3"/>
        <end position="303"/>
    </location>
</feature>
<dbReference type="InterPro" id="IPR016039">
    <property type="entry name" value="Thiolase-like"/>
</dbReference>
<dbReference type="GO" id="GO:0032259">
    <property type="term" value="P:methylation"/>
    <property type="evidence" value="ECO:0007669"/>
    <property type="project" value="UniProtKB-KW"/>
</dbReference>
<dbReference type="PANTHER" id="PTHR43775">
    <property type="entry name" value="FATTY ACID SYNTHASE"/>
    <property type="match status" value="1"/>
</dbReference>